<feature type="transmembrane region" description="Helical" evidence="2">
    <location>
        <begin position="7"/>
        <end position="25"/>
    </location>
</feature>
<dbReference type="EMBL" id="CP023668">
    <property type="protein sequence ID" value="ATG97221.1"/>
    <property type="molecule type" value="Genomic_DNA"/>
</dbReference>
<keyword evidence="2" id="KW-0812">Transmembrane</keyword>
<feature type="transmembrane region" description="Helical" evidence="2">
    <location>
        <begin position="377"/>
        <end position="399"/>
    </location>
</feature>
<keyword evidence="2" id="KW-1133">Transmembrane helix</keyword>
<evidence type="ECO:0000313" key="3">
    <source>
        <dbReference type="EMBL" id="ATG97221.1"/>
    </source>
</evidence>
<feature type="transmembrane region" description="Helical" evidence="2">
    <location>
        <begin position="493"/>
        <end position="517"/>
    </location>
</feature>
<sequence length="566" mass="61975">MRKLTRQLVLLVAVFIIYFGYSAWIDSMALYKLAGVYVEGMGLLNAANPHGTLLTEILNGLSLNADVTAGMGANAKNIALGMTINNGSAWLLNHQSGLNISVDATGGPYTVTGFQFTGLMASDSLLYSILTPFKLVLVGGVFGLLVPLTKQVFFGTVMGIKDYIKARRNNVLFNYQKTISYVYSLNSYLQLGDYEQIKSAYAGYSGLAFKPQFLDTMMDDIANSLIREQDMSIYIKPSDVVLNSIKQMYEKERRLAISMKPDEMFFDFKRGYEYTSNGSKYVIAYYKALDTNANSKSKLGWKLFSLEMYKFPIAMILAIIPMIIVAVIVLPILSKGTSSAGKAAPAVIFGVWMLFGILFHALSVFTKAQYRVNWKSLVVPAICYYVALALAASSFVVGLNAVINLGSIVAPNTSATKMWPWFSAVANMVLTTALMLYVVATLMDGNVSPMGMTSKLAVDGIVLPIIAWALGICFNMYGSFYDHGSEANTWNSVAFGITVGFWIYLSISNVLLNNLVLPSRKRRIALKAELAQEGQDAIAKQEAAGQMPTPTAKTTAKKSDKESKSK</sequence>
<feature type="compositionally biased region" description="Basic and acidic residues" evidence="1">
    <location>
        <begin position="557"/>
        <end position="566"/>
    </location>
</feature>
<feature type="transmembrane region" description="Helical" evidence="2">
    <location>
        <begin position="461"/>
        <end position="481"/>
    </location>
</feature>
<dbReference type="OrthoDB" id="395303at2"/>
<accession>A0A291IRA4</accession>
<evidence type="ECO:0000256" key="2">
    <source>
        <dbReference type="SAM" id="Phobius"/>
    </source>
</evidence>
<dbReference type="AlphaFoldDB" id="A0A291IRA4"/>
<gene>
    <name evidence="3" type="ORF">CP520_00380</name>
</gene>
<feature type="transmembrane region" description="Helical" evidence="2">
    <location>
        <begin position="419"/>
        <end position="440"/>
    </location>
</feature>
<protein>
    <submittedName>
        <fullName evidence="3">Uncharacterized protein</fullName>
    </submittedName>
</protein>
<feature type="transmembrane region" description="Helical" evidence="2">
    <location>
        <begin position="311"/>
        <end position="334"/>
    </location>
</feature>
<proteinExistence type="predicted"/>
<keyword evidence="2" id="KW-0472">Membrane</keyword>
<name>A0A291IRA4_9MOLU</name>
<dbReference type="KEGG" id="mlac:CP520_00380"/>
<feature type="region of interest" description="Disordered" evidence="1">
    <location>
        <begin position="539"/>
        <end position="566"/>
    </location>
</feature>
<feature type="transmembrane region" description="Helical" evidence="2">
    <location>
        <begin position="346"/>
        <end position="365"/>
    </location>
</feature>
<reference evidence="3 4" key="1">
    <citation type="submission" date="2017-09" db="EMBL/GenBank/DDBJ databases">
        <title>SPAdes assembly of the Mesoplasma lactucae genome.</title>
        <authorList>
            <person name="Knight T.F."/>
            <person name="Rubinstein R."/>
            <person name="Citino T."/>
        </authorList>
    </citation>
    <scope>NUCLEOTIDE SEQUENCE [LARGE SCALE GENOMIC DNA]</scope>
    <source>
        <strain evidence="3 4">831-C4</strain>
    </source>
</reference>
<evidence type="ECO:0000256" key="1">
    <source>
        <dbReference type="SAM" id="MobiDB-lite"/>
    </source>
</evidence>
<dbReference type="RefSeq" id="WP_096862509.1">
    <property type="nucleotide sequence ID" value="NZ_CP023668.1"/>
</dbReference>
<feature type="transmembrane region" description="Helical" evidence="2">
    <location>
        <begin position="125"/>
        <end position="148"/>
    </location>
</feature>
<dbReference type="Proteomes" id="UP000232227">
    <property type="component" value="Chromosome"/>
</dbReference>
<evidence type="ECO:0000313" key="4">
    <source>
        <dbReference type="Proteomes" id="UP000232227"/>
    </source>
</evidence>
<keyword evidence="4" id="KW-1185">Reference proteome</keyword>
<organism evidence="3 4">
    <name type="scientific">Mesoplasma lactucae ATCC 49193</name>
    <dbReference type="NCBI Taxonomy" id="81460"/>
    <lineage>
        <taxon>Bacteria</taxon>
        <taxon>Bacillati</taxon>
        <taxon>Mycoplasmatota</taxon>
        <taxon>Mollicutes</taxon>
        <taxon>Entomoplasmatales</taxon>
        <taxon>Entomoplasmataceae</taxon>
        <taxon>Mesoplasma</taxon>
    </lineage>
</organism>